<sequence length="115" mass="13443">MKDRAYTRKHITIVTGDEATIKALESYTMKTKLIIFSRKFTNNKILSPLMVKNTPIKPVKEVKYLGFKLDARLHFNKHVGYAIQKTFMAPESCTLFWRQTHFYHLKTNFCSTPPS</sequence>
<accession>N6UWW7</accession>
<evidence type="ECO:0000313" key="1">
    <source>
        <dbReference type="EMBL" id="ENN83402.1"/>
    </source>
</evidence>
<gene>
    <name evidence="1" type="ORF">YQE_00239</name>
</gene>
<reference evidence="1" key="1">
    <citation type="journal article" date="2013" name="Genome Biol.">
        <title>Draft genome of the mountain pine beetle, Dendroctonus ponderosae Hopkins, a major forest pest.</title>
        <authorList>
            <person name="Keeling C.I."/>
            <person name="Yuen M.M."/>
            <person name="Liao N.Y."/>
            <person name="Docking T.R."/>
            <person name="Chan S.K."/>
            <person name="Taylor G.A."/>
            <person name="Palmquist D.L."/>
            <person name="Jackman S.D."/>
            <person name="Nguyen A."/>
            <person name="Li M."/>
            <person name="Henderson H."/>
            <person name="Janes J.K."/>
            <person name="Zhao Y."/>
            <person name="Pandoh P."/>
            <person name="Moore R."/>
            <person name="Sperling F.A."/>
            <person name="Huber D.P."/>
            <person name="Birol I."/>
            <person name="Jones S.J."/>
            <person name="Bohlmann J."/>
        </authorList>
    </citation>
    <scope>NUCLEOTIDE SEQUENCE</scope>
</reference>
<dbReference type="AlphaFoldDB" id="N6UWW7"/>
<dbReference type="EMBL" id="KB735310">
    <property type="protein sequence ID" value="ENN83402.1"/>
    <property type="molecule type" value="Genomic_DNA"/>
</dbReference>
<proteinExistence type="predicted"/>
<protein>
    <submittedName>
        <fullName evidence="1">Uncharacterized protein</fullName>
    </submittedName>
</protein>
<dbReference type="HOGENOM" id="CLU_2111340_0_0_1"/>
<feature type="non-terminal residue" evidence="1">
    <location>
        <position position="1"/>
    </location>
</feature>
<organism evidence="1">
    <name type="scientific">Dendroctonus ponderosae</name>
    <name type="common">Mountain pine beetle</name>
    <dbReference type="NCBI Taxonomy" id="77166"/>
    <lineage>
        <taxon>Eukaryota</taxon>
        <taxon>Metazoa</taxon>
        <taxon>Ecdysozoa</taxon>
        <taxon>Arthropoda</taxon>
        <taxon>Hexapoda</taxon>
        <taxon>Insecta</taxon>
        <taxon>Pterygota</taxon>
        <taxon>Neoptera</taxon>
        <taxon>Endopterygota</taxon>
        <taxon>Coleoptera</taxon>
        <taxon>Polyphaga</taxon>
        <taxon>Cucujiformia</taxon>
        <taxon>Curculionidae</taxon>
        <taxon>Scolytinae</taxon>
        <taxon>Dendroctonus</taxon>
    </lineage>
</organism>
<name>N6UWW7_DENPD</name>